<evidence type="ECO:0000313" key="5">
    <source>
        <dbReference type="EMBL" id="ODB97388.1"/>
    </source>
</evidence>
<reference evidence="5 6" key="1">
    <citation type="submission" date="2016-03" db="EMBL/GenBank/DDBJ databases">
        <title>Chemosynthetic sulphur-oxidizing symbionts of marine invertebrate animals are capable of nitrogen fixation.</title>
        <authorList>
            <person name="Petersen J.M."/>
            <person name="Kemper A."/>
            <person name="Gruber-Vodicka H."/>
            <person name="Cardini U."/>
            <person name="Geest Mvander."/>
            <person name="Kleiner M."/>
            <person name="Bulgheresi S."/>
            <person name="Fussmann M."/>
            <person name="Herbold C."/>
            <person name="Seah B.K.B."/>
            <person name="Antony C.Paul."/>
            <person name="Liu D."/>
            <person name="Belitz A."/>
            <person name="Weber M."/>
        </authorList>
    </citation>
    <scope>NUCLEOTIDE SEQUENCE [LARGE SCALE GENOMIC DNA]</scope>
    <source>
        <strain evidence="5">G_D</strain>
    </source>
</reference>
<dbReference type="OrthoDB" id="5497329at2"/>
<dbReference type="STRING" id="1818881.A3196_11830"/>
<keyword evidence="1" id="KW-0540">Nuclease</keyword>
<gene>
    <name evidence="5" type="ORF">A3196_11830</name>
</gene>
<dbReference type="PANTHER" id="PTHR30231:SF4">
    <property type="entry name" value="PROTEIN NEN2"/>
    <property type="match status" value="1"/>
</dbReference>
<dbReference type="AlphaFoldDB" id="A0A1E2URH9"/>
<evidence type="ECO:0000313" key="6">
    <source>
        <dbReference type="Proteomes" id="UP000094849"/>
    </source>
</evidence>
<organism evidence="5 6">
    <name type="scientific">Candidatus Thiodiazotropha endoloripes</name>
    <dbReference type="NCBI Taxonomy" id="1818881"/>
    <lineage>
        <taxon>Bacteria</taxon>
        <taxon>Pseudomonadati</taxon>
        <taxon>Pseudomonadota</taxon>
        <taxon>Gammaproteobacteria</taxon>
        <taxon>Chromatiales</taxon>
        <taxon>Sedimenticolaceae</taxon>
        <taxon>Candidatus Thiodiazotropha</taxon>
    </lineage>
</organism>
<sequence length="230" mass="26081">MLSRFLSKESQRKRALKKADDGVYHDYLSTPMVDKNTVCEDLVIVSLDLETTGLDPKKDKILSYGFVEVSHMTVRLAHSSHQLISIEEEIPEESAVIHQITDDQAATGIPLEEAMPILLRQLAGKVMLVHYASIEQNFLDAACRKLYGAPFVIPIIDTLVLARRLFERRNHTFQPGNLRLFNLRPQYNLPNYKAHNALSDAVATAELFLAMATDMFPNPSQCQLRRFITQ</sequence>
<dbReference type="InterPro" id="IPR036397">
    <property type="entry name" value="RNaseH_sf"/>
</dbReference>
<evidence type="ECO:0000256" key="2">
    <source>
        <dbReference type="ARBA" id="ARBA00022801"/>
    </source>
</evidence>
<evidence type="ECO:0000256" key="1">
    <source>
        <dbReference type="ARBA" id="ARBA00022722"/>
    </source>
</evidence>
<dbReference type="Gene3D" id="3.30.420.10">
    <property type="entry name" value="Ribonuclease H-like superfamily/Ribonuclease H"/>
    <property type="match status" value="1"/>
</dbReference>
<keyword evidence="3" id="KW-0269">Exonuclease</keyword>
<protein>
    <submittedName>
        <fullName evidence="5">DNA polymerase III subunit epsilon</fullName>
    </submittedName>
</protein>
<dbReference type="Pfam" id="PF00929">
    <property type="entry name" value="RNase_T"/>
    <property type="match status" value="1"/>
</dbReference>
<dbReference type="SUPFAM" id="SSF53098">
    <property type="entry name" value="Ribonuclease H-like"/>
    <property type="match status" value="1"/>
</dbReference>
<keyword evidence="6" id="KW-1185">Reference proteome</keyword>
<dbReference type="Proteomes" id="UP000094849">
    <property type="component" value="Unassembled WGS sequence"/>
</dbReference>
<comment type="caution">
    <text evidence="5">The sequence shown here is derived from an EMBL/GenBank/DDBJ whole genome shotgun (WGS) entry which is preliminary data.</text>
</comment>
<proteinExistence type="predicted"/>
<dbReference type="GO" id="GO:0008408">
    <property type="term" value="F:3'-5' exonuclease activity"/>
    <property type="evidence" value="ECO:0007669"/>
    <property type="project" value="TreeGrafter"/>
</dbReference>
<evidence type="ECO:0000259" key="4">
    <source>
        <dbReference type="SMART" id="SM00479"/>
    </source>
</evidence>
<dbReference type="GO" id="GO:0006259">
    <property type="term" value="P:DNA metabolic process"/>
    <property type="evidence" value="ECO:0007669"/>
    <property type="project" value="UniProtKB-ARBA"/>
</dbReference>
<dbReference type="PANTHER" id="PTHR30231">
    <property type="entry name" value="DNA POLYMERASE III SUBUNIT EPSILON"/>
    <property type="match status" value="1"/>
</dbReference>
<dbReference type="CDD" id="cd06127">
    <property type="entry name" value="DEDDh"/>
    <property type="match status" value="1"/>
</dbReference>
<dbReference type="InterPro" id="IPR012337">
    <property type="entry name" value="RNaseH-like_sf"/>
</dbReference>
<dbReference type="InterPro" id="IPR013520">
    <property type="entry name" value="Ribonucl_H"/>
</dbReference>
<dbReference type="EMBL" id="LVJZ01000003">
    <property type="protein sequence ID" value="ODB97388.1"/>
    <property type="molecule type" value="Genomic_DNA"/>
</dbReference>
<dbReference type="GO" id="GO:0003676">
    <property type="term" value="F:nucleic acid binding"/>
    <property type="evidence" value="ECO:0007669"/>
    <property type="project" value="InterPro"/>
</dbReference>
<evidence type="ECO:0000256" key="3">
    <source>
        <dbReference type="ARBA" id="ARBA00022839"/>
    </source>
</evidence>
<accession>A0A1E2URH9</accession>
<dbReference type="RefSeq" id="WP_069005158.1">
    <property type="nucleotide sequence ID" value="NZ_LVJX01000007.1"/>
</dbReference>
<feature type="domain" description="Exonuclease" evidence="4">
    <location>
        <begin position="43"/>
        <end position="217"/>
    </location>
</feature>
<dbReference type="GO" id="GO:0005829">
    <property type="term" value="C:cytosol"/>
    <property type="evidence" value="ECO:0007669"/>
    <property type="project" value="TreeGrafter"/>
</dbReference>
<name>A0A1E2URH9_9GAMM</name>
<dbReference type="SMART" id="SM00479">
    <property type="entry name" value="EXOIII"/>
    <property type="match status" value="1"/>
</dbReference>
<keyword evidence="2" id="KW-0378">Hydrolase</keyword>